<evidence type="ECO:0000313" key="1">
    <source>
        <dbReference type="EMBL" id="CAA6827650.1"/>
    </source>
</evidence>
<gene>
    <name evidence="1" type="ORF">HELGO_WM53373</name>
</gene>
<protein>
    <submittedName>
        <fullName evidence="1">Uncharacterized protein</fullName>
    </submittedName>
</protein>
<name>A0A6S6UHM9_9BACT</name>
<sequence>MFLNGRVELFRKAKTISIKAFVLNMMNSFLSLHVQKEKYLLRIKYKYSDENDRINRYFKN</sequence>
<reference evidence="1" key="1">
    <citation type="submission" date="2020-01" db="EMBL/GenBank/DDBJ databases">
        <authorList>
            <person name="Meier V. D."/>
            <person name="Meier V D."/>
        </authorList>
    </citation>
    <scope>NUCLEOTIDE SEQUENCE</scope>
    <source>
        <strain evidence="1">HLG_WM_MAG_10</strain>
    </source>
</reference>
<organism evidence="1">
    <name type="scientific">uncultured Aureispira sp</name>
    <dbReference type="NCBI Taxonomy" id="1331704"/>
    <lineage>
        <taxon>Bacteria</taxon>
        <taxon>Pseudomonadati</taxon>
        <taxon>Bacteroidota</taxon>
        <taxon>Saprospiria</taxon>
        <taxon>Saprospirales</taxon>
        <taxon>Saprospiraceae</taxon>
        <taxon>Aureispira</taxon>
        <taxon>environmental samples</taxon>
    </lineage>
</organism>
<proteinExistence type="predicted"/>
<dbReference type="AlphaFoldDB" id="A0A6S6UHM9"/>
<accession>A0A6S6UHM9</accession>
<dbReference type="EMBL" id="CACVAQ010000406">
    <property type="protein sequence ID" value="CAA6827650.1"/>
    <property type="molecule type" value="Genomic_DNA"/>
</dbReference>